<dbReference type="EMBL" id="JAADYS010001380">
    <property type="protein sequence ID" value="KAF4463333.1"/>
    <property type="molecule type" value="Genomic_DNA"/>
</dbReference>
<protein>
    <submittedName>
        <fullName evidence="4">Tryptophan dimethylallyltransferase</fullName>
    </submittedName>
</protein>
<accession>A0A8H4L8W1</accession>
<feature type="binding site" evidence="3">
    <location>
        <position position="261"/>
    </location>
    <ligand>
        <name>dimethylallyl diphosphate</name>
        <dbReference type="ChEBI" id="CHEBI:57623"/>
    </ligand>
</feature>
<dbReference type="SFLD" id="SFLDG01162">
    <property type="entry name" value="I"/>
    <property type="match status" value="1"/>
</dbReference>
<feature type="binding site" evidence="3">
    <location>
        <position position="98"/>
    </location>
    <ligand>
        <name>L-tryptophan</name>
        <dbReference type="ChEBI" id="CHEBI:57912"/>
    </ligand>
</feature>
<dbReference type="InterPro" id="IPR033964">
    <property type="entry name" value="ABBA"/>
</dbReference>
<dbReference type="InterPro" id="IPR012148">
    <property type="entry name" value="ABBA_DMATS-like"/>
</dbReference>
<feature type="binding site" evidence="3">
    <location>
        <position position="113"/>
    </location>
    <ligand>
        <name>dimethylallyl diphosphate</name>
        <dbReference type="ChEBI" id="CHEBI:57623"/>
    </ligand>
</feature>
<feature type="binding site" evidence="3">
    <location>
        <position position="197"/>
    </location>
    <ligand>
        <name>dimethylallyl diphosphate</name>
        <dbReference type="ChEBI" id="CHEBI:57623"/>
    </ligand>
</feature>
<dbReference type="SFLD" id="SFLDS00036">
    <property type="entry name" value="Aromatic_Prenyltransferase"/>
    <property type="match status" value="1"/>
</dbReference>
<feature type="binding site" evidence="3">
    <location>
        <position position="263"/>
    </location>
    <ligand>
        <name>dimethylallyl diphosphate</name>
        <dbReference type="ChEBI" id="CHEBI:57623"/>
    </ligand>
</feature>
<dbReference type="PIRSF" id="PIRSF000509">
    <property type="entry name" value="Trp_DMAT"/>
    <property type="match status" value="1"/>
</dbReference>
<dbReference type="Proteomes" id="UP000554235">
    <property type="component" value="Unassembled WGS sequence"/>
</dbReference>
<evidence type="ECO:0000313" key="4">
    <source>
        <dbReference type="EMBL" id="KAF4463333.1"/>
    </source>
</evidence>
<dbReference type="GO" id="GO:0009820">
    <property type="term" value="P:alkaloid metabolic process"/>
    <property type="evidence" value="ECO:0007669"/>
    <property type="project" value="InterPro"/>
</dbReference>
<feature type="binding site" evidence="3">
    <location>
        <position position="259"/>
    </location>
    <ligand>
        <name>dimethylallyl diphosphate</name>
        <dbReference type="ChEBI" id="CHEBI:57623"/>
    </ligand>
</feature>
<dbReference type="PANTHER" id="PTHR40627">
    <property type="entry name" value="INDOLE PRENYLTRANSFERASE TDIB-RELATED"/>
    <property type="match status" value="1"/>
</dbReference>
<dbReference type="Pfam" id="PF11991">
    <property type="entry name" value="Trp_DMAT"/>
    <property type="match status" value="1"/>
</dbReference>
<dbReference type="NCBIfam" id="TIGR03429">
    <property type="entry name" value="arom_pren_DMATS"/>
    <property type="match status" value="1"/>
</dbReference>
<evidence type="ECO:0000313" key="5">
    <source>
        <dbReference type="Proteomes" id="UP000554235"/>
    </source>
</evidence>
<keyword evidence="2 4" id="KW-0808">Transferase</keyword>
<gene>
    <name evidence="4" type="ORF">FALBO_9847</name>
</gene>
<evidence type="ECO:0000256" key="2">
    <source>
        <dbReference type="ARBA" id="ARBA00022679"/>
    </source>
</evidence>
<feature type="binding site" evidence="3">
    <location>
        <position position="342"/>
    </location>
    <ligand>
        <name>dimethylallyl diphosphate</name>
        <dbReference type="ChEBI" id="CHEBI:57623"/>
    </ligand>
</feature>
<dbReference type="AlphaFoldDB" id="A0A8H4L8W1"/>
<comment type="similarity">
    <text evidence="1">Belongs to the tryptophan dimethylallyltransferase family.</text>
</comment>
<keyword evidence="5" id="KW-1185">Reference proteome</keyword>
<dbReference type="PANTHER" id="PTHR40627:SF4">
    <property type="entry name" value="PRENYLTRANSFERASE ASQH1-RELATED"/>
    <property type="match status" value="1"/>
</dbReference>
<name>A0A8H4L8W1_9HYPO</name>
<dbReference type="InterPro" id="IPR017795">
    <property type="entry name" value="ABBA_NscD-like"/>
</dbReference>
<reference evidence="4 5" key="1">
    <citation type="submission" date="2020-01" db="EMBL/GenBank/DDBJ databases">
        <title>Identification and distribution of gene clusters putatively required for synthesis of sphingolipid metabolism inhibitors in phylogenetically diverse species of the filamentous fungus Fusarium.</title>
        <authorList>
            <person name="Kim H.-S."/>
            <person name="Busman M."/>
            <person name="Brown D.W."/>
            <person name="Divon H."/>
            <person name="Uhlig S."/>
            <person name="Proctor R.H."/>
        </authorList>
    </citation>
    <scope>NUCLEOTIDE SEQUENCE [LARGE SCALE GENOMIC DNA]</scope>
    <source>
        <strain evidence="4 5">NRRL 20459</strain>
    </source>
</reference>
<comment type="caution">
    <text evidence="4">The sequence shown here is derived from an EMBL/GenBank/DDBJ whole genome shotgun (WGS) entry which is preliminary data.</text>
</comment>
<proteinExistence type="inferred from homology"/>
<dbReference type="OrthoDB" id="3354387at2759"/>
<organism evidence="4 5">
    <name type="scientific">Fusarium albosuccineum</name>
    <dbReference type="NCBI Taxonomy" id="1237068"/>
    <lineage>
        <taxon>Eukaryota</taxon>
        <taxon>Fungi</taxon>
        <taxon>Dikarya</taxon>
        <taxon>Ascomycota</taxon>
        <taxon>Pezizomycotina</taxon>
        <taxon>Sordariomycetes</taxon>
        <taxon>Hypocreomycetidae</taxon>
        <taxon>Hypocreales</taxon>
        <taxon>Nectriaceae</taxon>
        <taxon>Fusarium</taxon>
        <taxon>Fusarium decemcellulare species complex</taxon>
    </lineage>
</organism>
<dbReference type="CDD" id="cd13929">
    <property type="entry name" value="PT-DMATS_CymD"/>
    <property type="match status" value="1"/>
</dbReference>
<dbReference type="GO" id="GO:0016765">
    <property type="term" value="F:transferase activity, transferring alkyl or aryl (other than methyl) groups"/>
    <property type="evidence" value="ECO:0007669"/>
    <property type="project" value="InterPro"/>
</dbReference>
<evidence type="ECO:0000256" key="1">
    <source>
        <dbReference type="ARBA" id="ARBA00010209"/>
    </source>
</evidence>
<evidence type="ECO:0000256" key="3">
    <source>
        <dbReference type="PIRSR" id="PIRSR000509-1"/>
    </source>
</evidence>
<feature type="binding site" evidence="3">
    <location>
        <position position="195"/>
    </location>
    <ligand>
        <name>dimethylallyl diphosphate</name>
        <dbReference type="ChEBI" id="CHEBI:57623"/>
    </ligand>
</feature>
<sequence>MFQAGQVQTLLRTKEITQPVWKTLDKWLPPFSEDKNWWWKTLGGHLVALLNSADYDLNEQYEALLFLYRWVIPEMGPRPRSSIAAWKSFLTDDYSPIEYSWKWNFGDKRPEIRYGIEAMGPSAGTQQDPFNQAATQNLLYNLAKVIPELDLTWFDHFWRELLGPGTPAASFSGNAAGSSTMFVAFEMVRDRISVKAYFIPVETPELSAADQILQAIRCAGCQSLEALDKVQSYLSNDDAGSDLRPFMLAIDCVSPDASRLKIYARSTQTSFHFVRNVMTLGGLRTDIDDALDKFSALWDRTLDLGPNNSPESKLQSVDHLTSGTCFNFDVGSRSPLPDVKAYIPVRHYARNDLQAALGLLGYLEDRGSTKYSQSYLRTLEALAPPDSLDQSTGVQTYYAVACQRGDLSLTSYFNPQLYASYR</sequence>